<dbReference type="GO" id="GO:0006355">
    <property type="term" value="P:regulation of DNA-templated transcription"/>
    <property type="evidence" value="ECO:0007669"/>
    <property type="project" value="InterPro"/>
</dbReference>
<dbReference type="InterPro" id="IPR001789">
    <property type="entry name" value="Sig_transdc_resp-reg_receiver"/>
</dbReference>
<dbReference type="PROSITE" id="PS50110">
    <property type="entry name" value="RESPONSE_REGULATORY"/>
    <property type="match status" value="1"/>
</dbReference>
<keyword evidence="4 7" id="KW-0238">DNA-binding</keyword>
<dbReference type="CDD" id="cd00156">
    <property type="entry name" value="REC"/>
    <property type="match status" value="1"/>
</dbReference>
<dbReference type="Gene3D" id="3.40.50.2300">
    <property type="match status" value="1"/>
</dbReference>
<dbReference type="InterPro" id="IPR016032">
    <property type="entry name" value="Sig_transdc_resp-reg_C-effctor"/>
</dbReference>
<dbReference type="GO" id="GO:0000156">
    <property type="term" value="F:phosphorelay response regulator activity"/>
    <property type="evidence" value="ECO:0007669"/>
    <property type="project" value="TreeGrafter"/>
</dbReference>
<organism evidence="10 11">
    <name type="scientific">Noviherbaspirillum cavernae</name>
    <dbReference type="NCBI Taxonomy" id="2320862"/>
    <lineage>
        <taxon>Bacteria</taxon>
        <taxon>Pseudomonadati</taxon>
        <taxon>Pseudomonadota</taxon>
        <taxon>Betaproteobacteria</taxon>
        <taxon>Burkholderiales</taxon>
        <taxon>Oxalobacteraceae</taxon>
        <taxon>Noviherbaspirillum</taxon>
    </lineage>
</organism>
<keyword evidence="2" id="KW-0902">Two-component regulatory system</keyword>
<feature type="domain" description="Response regulatory" evidence="8">
    <location>
        <begin position="2"/>
        <end position="112"/>
    </location>
</feature>
<dbReference type="Pfam" id="PF00072">
    <property type="entry name" value="Response_reg"/>
    <property type="match status" value="1"/>
</dbReference>
<sequence>MRIALLDNDARQTRLIGEVLTNAGHTCHPGTADTLEQLQSEGIDMLIVDQKMPSAAVLQWARSHMPENFPVLYVASRTDEDHIVEAMSRGASDYIIKPLRRGELLTRVHTLLRRAYPDRQGPEQLQFGHYIFEPRTNRIHIAGHQVSVTHKEFELALLFFRHLGRPLSRAYILDAIWSADGNVPSRTMDTHVSRVRTKLQLRPENGYRLLPVYSFGYRLELLPDSAQQRG</sequence>
<dbReference type="GO" id="GO:0032993">
    <property type="term" value="C:protein-DNA complex"/>
    <property type="evidence" value="ECO:0007669"/>
    <property type="project" value="TreeGrafter"/>
</dbReference>
<dbReference type="SUPFAM" id="SSF46894">
    <property type="entry name" value="C-terminal effector domain of the bipartite response regulators"/>
    <property type="match status" value="1"/>
</dbReference>
<evidence type="ECO:0000256" key="2">
    <source>
        <dbReference type="ARBA" id="ARBA00023012"/>
    </source>
</evidence>
<dbReference type="Pfam" id="PF00486">
    <property type="entry name" value="Trans_reg_C"/>
    <property type="match status" value="1"/>
</dbReference>
<dbReference type="RefSeq" id="WP_119740497.1">
    <property type="nucleotide sequence ID" value="NZ_QYUN01000002.1"/>
</dbReference>
<protein>
    <submittedName>
        <fullName evidence="10">DNA-binding response regulator</fullName>
    </submittedName>
</protein>
<dbReference type="PANTHER" id="PTHR48111:SF1">
    <property type="entry name" value="TWO-COMPONENT RESPONSE REGULATOR ORR33"/>
    <property type="match status" value="1"/>
</dbReference>
<dbReference type="PROSITE" id="PS51755">
    <property type="entry name" value="OMPR_PHOB"/>
    <property type="match status" value="1"/>
</dbReference>
<evidence type="ECO:0000256" key="6">
    <source>
        <dbReference type="PROSITE-ProRule" id="PRU00169"/>
    </source>
</evidence>
<comment type="caution">
    <text evidence="10">The sequence shown here is derived from an EMBL/GenBank/DDBJ whole genome shotgun (WGS) entry which is preliminary data.</text>
</comment>
<keyword evidence="3" id="KW-0805">Transcription regulation</keyword>
<dbReference type="GO" id="GO:0000976">
    <property type="term" value="F:transcription cis-regulatory region binding"/>
    <property type="evidence" value="ECO:0007669"/>
    <property type="project" value="TreeGrafter"/>
</dbReference>
<evidence type="ECO:0000256" key="5">
    <source>
        <dbReference type="ARBA" id="ARBA00023163"/>
    </source>
</evidence>
<accession>A0A418X431</accession>
<evidence type="ECO:0000256" key="1">
    <source>
        <dbReference type="ARBA" id="ARBA00022553"/>
    </source>
</evidence>
<proteinExistence type="predicted"/>
<evidence type="ECO:0000313" key="11">
    <source>
        <dbReference type="Proteomes" id="UP000285190"/>
    </source>
</evidence>
<dbReference type="SMART" id="SM00862">
    <property type="entry name" value="Trans_reg_C"/>
    <property type="match status" value="1"/>
</dbReference>
<evidence type="ECO:0000256" key="4">
    <source>
        <dbReference type="ARBA" id="ARBA00023125"/>
    </source>
</evidence>
<dbReference type="CDD" id="cd00383">
    <property type="entry name" value="trans_reg_C"/>
    <property type="match status" value="1"/>
</dbReference>
<dbReference type="Gene3D" id="1.10.10.10">
    <property type="entry name" value="Winged helix-like DNA-binding domain superfamily/Winged helix DNA-binding domain"/>
    <property type="match status" value="1"/>
</dbReference>
<reference evidence="10 11" key="1">
    <citation type="submission" date="2018-09" db="EMBL/GenBank/DDBJ databases">
        <authorList>
            <person name="Zhu H."/>
        </authorList>
    </citation>
    <scope>NUCLEOTIDE SEQUENCE [LARGE SCALE GENOMIC DNA]</scope>
    <source>
        <strain evidence="10 11">K2R10-39</strain>
    </source>
</reference>
<gene>
    <name evidence="10" type="ORF">D3870_15580</name>
</gene>
<evidence type="ECO:0000256" key="3">
    <source>
        <dbReference type="ARBA" id="ARBA00023015"/>
    </source>
</evidence>
<feature type="DNA-binding region" description="OmpR/PhoB-type" evidence="7">
    <location>
        <begin position="122"/>
        <end position="221"/>
    </location>
</feature>
<dbReference type="Proteomes" id="UP000285190">
    <property type="component" value="Unassembled WGS sequence"/>
</dbReference>
<keyword evidence="5" id="KW-0804">Transcription</keyword>
<name>A0A418X431_9BURK</name>
<keyword evidence="1 6" id="KW-0597">Phosphoprotein</keyword>
<keyword evidence="11" id="KW-1185">Reference proteome</keyword>
<dbReference type="SUPFAM" id="SSF52172">
    <property type="entry name" value="CheY-like"/>
    <property type="match status" value="1"/>
</dbReference>
<feature type="modified residue" description="4-aspartylphosphate" evidence="6">
    <location>
        <position position="49"/>
    </location>
</feature>
<dbReference type="PANTHER" id="PTHR48111">
    <property type="entry name" value="REGULATOR OF RPOS"/>
    <property type="match status" value="1"/>
</dbReference>
<dbReference type="SMART" id="SM00448">
    <property type="entry name" value="REC"/>
    <property type="match status" value="1"/>
</dbReference>
<dbReference type="EMBL" id="QYUN01000002">
    <property type="protein sequence ID" value="RJG07228.1"/>
    <property type="molecule type" value="Genomic_DNA"/>
</dbReference>
<dbReference type="InterPro" id="IPR001867">
    <property type="entry name" value="OmpR/PhoB-type_DNA-bd"/>
</dbReference>
<dbReference type="InterPro" id="IPR036388">
    <property type="entry name" value="WH-like_DNA-bd_sf"/>
</dbReference>
<dbReference type="InterPro" id="IPR011006">
    <property type="entry name" value="CheY-like_superfamily"/>
</dbReference>
<dbReference type="OrthoDB" id="9802426at2"/>
<evidence type="ECO:0000259" key="8">
    <source>
        <dbReference type="PROSITE" id="PS50110"/>
    </source>
</evidence>
<evidence type="ECO:0000259" key="9">
    <source>
        <dbReference type="PROSITE" id="PS51755"/>
    </source>
</evidence>
<evidence type="ECO:0000256" key="7">
    <source>
        <dbReference type="PROSITE-ProRule" id="PRU01091"/>
    </source>
</evidence>
<dbReference type="InterPro" id="IPR039420">
    <property type="entry name" value="WalR-like"/>
</dbReference>
<feature type="domain" description="OmpR/PhoB-type" evidence="9">
    <location>
        <begin position="122"/>
        <end position="221"/>
    </location>
</feature>
<evidence type="ECO:0000313" key="10">
    <source>
        <dbReference type="EMBL" id="RJG07228.1"/>
    </source>
</evidence>
<dbReference type="AlphaFoldDB" id="A0A418X431"/>
<dbReference type="GO" id="GO:0005829">
    <property type="term" value="C:cytosol"/>
    <property type="evidence" value="ECO:0007669"/>
    <property type="project" value="TreeGrafter"/>
</dbReference>